<dbReference type="AlphaFoldDB" id="A0A1M4V2K2"/>
<accession>A0A1M4V2K2</accession>
<sequence>MTLEEAIKHCEAVANAKCDSCGAEHRQLAKWLEELRLYREVYKKLKTVSDEMERINEPEPYKCPDCIEFPCGRKECDKNHEAKACKYFELW</sequence>
<dbReference type="STRING" id="1123243.SAMN02745190_00860"/>
<protein>
    <submittedName>
        <fullName evidence="1">Uncharacterized protein</fullName>
    </submittedName>
</protein>
<evidence type="ECO:0000313" key="2">
    <source>
        <dbReference type="Proteomes" id="UP000184404"/>
    </source>
</evidence>
<dbReference type="RefSeq" id="WP_072934948.1">
    <property type="nucleotide sequence ID" value="NZ_FQUG01000003.1"/>
</dbReference>
<dbReference type="OrthoDB" id="10017669at2"/>
<gene>
    <name evidence="1" type="ORF">SAMN02745190_00860</name>
</gene>
<name>A0A1M4V2K2_9FIRM</name>
<dbReference type="EMBL" id="FQUG01000003">
    <property type="protein sequence ID" value="SHE63221.1"/>
    <property type="molecule type" value="Genomic_DNA"/>
</dbReference>
<evidence type="ECO:0000313" key="1">
    <source>
        <dbReference type="EMBL" id="SHE63221.1"/>
    </source>
</evidence>
<keyword evidence="2" id="KW-1185">Reference proteome</keyword>
<proteinExistence type="predicted"/>
<organism evidence="1 2">
    <name type="scientific">Schwartzia succinivorans DSM 10502</name>
    <dbReference type="NCBI Taxonomy" id="1123243"/>
    <lineage>
        <taxon>Bacteria</taxon>
        <taxon>Bacillati</taxon>
        <taxon>Bacillota</taxon>
        <taxon>Negativicutes</taxon>
        <taxon>Selenomonadales</taxon>
        <taxon>Selenomonadaceae</taxon>
        <taxon>Schwartzia</taxon>
    </lineage>
</organism>
<dbReference type="Proteomes" id="UP000184404">
    <property type="component" value="Unassembled WGS sequence"/>
</dbReference>
<reference evidence="1 2" key="1">
    <citation type="submission" date="2016-11" db="EMBL/GenBank/DDBJ databases">
        <authorList>
            <person name="Jaros S."/>
            <person name="Januszkiewicz K."/>
            <person name="Wedrychowicz H."/>
        </authorList>
    </citation>
    <scope>NUCLEOTIDE SEQUENCE [LARGE SCALE GENOMIC DNA]</scope>
    <source>
        <strain evidence="1 2">DSM 10502</strain>
    </source>
</reference>